<dbReference type="FunFam" id="3.30.300.30:FF:000008">
    <property type="entry name" value="2,3-dihydroxybenzoate-AMP ligase"/>
    <property type="match status" value="1"/>
</dbReference>
<feature type="domain" description="AMP-binding enzyme C-terminal" evidence="4">
    <location>
        <begin position="420"/>
        <end position="495"/>
    </location>
</feature>
<dbReference type="Pfam" id="PF00501">
    <property type="entry name" value="AMP-binding"/>
    <property type="match status" value="1"/>
</dbReference>
<dbReference type="CDD" id="cd17631">
    <property type="entry name" value="FACL_FadD13-like"/>
    <property type="match status" value="1"/>
</dbReference>
<evidence type="ECO:0000256" key="2">
    <source>
        <dbReference type="ARBA" id="ARBA00022598"/>
    </source>
</evidence>
<dbReference type="PROSITE" id="PS00455">
    <property type="entry name" value="AMP_BINDING"/>
    <property type="match status" value="1"/>
</dbReference>
<dbReference type="AlphaFoldDB" id="A0A840INQ6"/>
<evidence type="ECO:0000313" key="6">
    <source>
        <dbReference type="Proteomes" id="UP000581769"/>
    </source>
</evidence>
<organism evidence="5 6">
    <name type="scientific">Amycolatopsis jiangsuensis</name>
    <dbReference type="NCBI Taxonomy" id="1181879"/>
    <lineage>
        <taxon>Bacteria</taxon>
        <taxon>Bacillati</taxon>
        <taxon>Actinomycetota</taxon>
        <taxon>Actinomycetes</taxon>
        <taxon>Pseudonocardiales</taxon>
        <taxon>Pseudonocardiaceae</taxon>
        <taxon>Amycolatopsis</taxon>
    </lineage>
</organism>
<dbReference type="Pfam" id="PF13193">
    <property type="entry name" value="AMP-binding_C"/>
    <property type="match status" value="1"/>
</dbReference>
<evidence type="ECO:0000259" key="3">
    <source>
        <dbReference type="Pfam" id="PF00501"/>
    </source>
</evidence>
<dbReference type="PANTHER" id="PTHR43767">
    <property type="entry name" value="LONG-CHAIN-FATTY-ACID--COA LIGASE"/>
    <property type="match status" value="1"/>
</dbReference>
<evidence type="ECO:0000313" key="5">
    <source>
        <dbReference type="EMBL" id="MBB4684061.1"/>
    </source>
</evidence>
<dbReference type="Gene3D" id="3.40.50.12780">
    <property type="entry name" value="N-terminal domain of ligase-like"/>
    <property type="match status" value="1"/>
</dbReference>
<dbReference type="Gene3D" id="3.30.300.30">
    <property type="match status" value="1"/>
</dbReference>
<dbReference type="InterPro" id="IPR045851">
    <property type="entry name" value="AMP-bd_C_sf"/>
</dbReference>
<comment type="similarity">
    <text evidence="1">Belongs to the ATP-dependent AMP-binding enzyme family.</text>
</comment>
<evidence type="ECO:0000259" key="4">
    <source>
        <dbReference type="Pfam" id="PF13193"/>
    </source>
</evidence>
<name>A0A840INQ6_9PSEU</name>
<dbReference type="RefSeq" id="WP_184778896.1">
    <property type="nucleotide sequence ID" value="NZ_JACHMG010000001.1"/>
</dbReference>
<feature type="domain" description="AMP-dependent synthetase/ligase" evidence="3">
    <location>
        <begin position="8"/>
        <end position="370"/>
    </location>
</feature>
<evidence type="ECO:0000256" key="1">
    <source>
        <dbReference type="ARBA" id="ARBA00006432"/>
    </source>
</evidence>
<dbReference type="InterPro" id="IPR050237">
    <property type="entry name" value="ATP-dep_AMP-bd_enzyme"/>
</dbReference>
<dbReference type="NCBIfam" id="NF004837">
    <property type="entry name" value="PRK06187.1"/>
    <property type="match status" value="1"/>
</dbReference>
<protein>
    <submittedName>
        <fullName evidence="5">Acyl-CoA synthetase (AMP-forming)/AMP-acid ligase II</fullName>
    </submittedName>
</protein>
<proteinExistence type="inferred from homology"/>
<gene>
    <name evidence="5" type="ORF">BJY18_001546</name>
</gene>
<keyword evidence="2 5" id="KW-0436">Ligase</keyword>
<dbReference type="InterPro" id="IPR000873">
    <property type="entry name" value="AMP-dep_synth/lig_dom"/>
</dbReference>
<dbReference type="InterPro" id="IPR025110">
    <property type="entry name" value="AMP-bd_C"/>
</dbReference>
<accession>A0A840INQ6</accession>
<dbReference type="SUPFAM" id="SSF56801">
    <property type="entry name" value="Acetyl-CoA synthetase-like"/>
    <property type="match status" value="1"/>
</dbReference>
<dbReference type="Proteomes" id="UP000581769">
    <property type="component" value="Unassembled WGS sequence"/>
</dbReference>
<reference evidence="5 6" key="1">
    <citation type="submission" date="2020-08" db="EMBL/GenBank/DDBJ databases">
        <title>Sequencing the genomes of 1000 actinobacteria strains.</title>
        <authorList>
            <person name="Klenk H.-P."/>
        </authorList>
    </citation>
    <scope>NUCLEOTIDE SEQUENCE [LARGE SCALE GENOMIC DNA]</scope>
    <source>
        <strain evidence="5 6">DSM 45859</strain>
    </source>
</reference>
<dbReference type="EMBL" id="JACHMG010000001">
    <property type="protein sequence ID" value="MBB4684061.1"/>
    <property type="molecule type" value="Genomic_DNA"/>
</dbReference>
<dbReference type="InterPro" id="IPR042099">
    <property type="entry name" value="ANL_N_sf"/>
</dbReference>
<comment type="caution">
    <text evidence="5">The sequence shown here is derived from an EMBL/GenBank/DDBJ whole genome shotgun (WGS) entry which is preliminary data.</text>
</comment>
<keyword evidence="6" id="KW-1185">Reference proteome</keyword>
<dbReference type="GO" id="GO:0016878">
    <property type="term" value="F:acid-thiol ligase activity"/>
    <property type="evidence" value="ECO:0007669"/>
    <property type="project" value="UniProtKB-ARBA"/>
</dbReference>
<dbReference type="PANTHER" id="PTHR43767:SF1">
    <property type="entry name" value="NONRIBOSOMAL PEPTIDE SYNTHASE PES1 (EUROFUNG)-RELATED"/>
    <property type="match status" value="1"/>
</dbReference>
<dbReference type="InterPro" id="IPR020845">
    <property type="entry name" value="AMP-binding_CS"/>
</dbReference>
<sequence>MYLTQGVHRSVQQTPEGCSTVFGTRTRTFAETADRVARFAAALHGLGVRSGDRVAILALNSDRYAEFLLAVPWADAVFVPVNVRWAMPEISDSLLDCDARVLLVDDAFAPMVPALRERQPGLTVIHCGDGALPASMLGYEELIEQAEPVEDARRGGDTLAGVFYTGGTTGVAKGVMLSHANLLTSALGTAATGRFCEPGGRMLHTAPMFHLADGAAWAAQTALGGTHVIVPSFEPAAVLTAFSEHRITSVLLVPTMIGMLVEHPDAGTYDLSSVRHLLYGASPISEPVLEKAMKLFPRAGFLQAYGMTELSPVATVLLPEDHHEPGLRRSAGRAAPHAEIRVVGADGDEVPRGTVGEVVSRGGHVMLGYWNQPEATADAVRDGWMHTGDGGYLDDAGYLHIVDRIKDMIVTGGENVYSVEVEKALARHPAVETCAVIGVPDENLGERVHAVVVLRDGETTTADALREFCKNHIAGYKAPRSAEFVTTLPLSGAGKILKRELRKPHWREGARSVH</sequence>